<feature type="transmembrane region" description="Helical" evidence="7">
    <location>
        <begin position="956"/>
        <end position="977"/>
    </location>
</feature>
<proteinExistence type="predicted"/>
<dbReference type="PROSITE" id="PS50297">
    <property type="entry name" value="ANK_REP_REGION"/>
    <property type="match status" value="1"/>
</dbReference>
<dbReference type="GO" id="GO:0046873">
    <property type="term" value="F:metal ion transmembrane transporter activity"/>
    <property type="evidence" value="ECO:0007669"/>
    <property type="project" value="InterPro"/>
</dbReference>
<keyword evidence="10" id="KW-1185">Reference proteome</keyword>
<dbReference type="InterPro" id="IPR002110">
    <property type="entry name" value="Ankyrin_rpt"/>
</dbReference>
<dbReference type="GO" id="GO:0016020">
    <property type="term" value="C:membrane"/>
    <property type="evidence" value="ECO:0007669"/>
    <property type="project" value="UniProtKB-SubCell"/>
</dbReference>
<dbReference type="EMBL" id="JAESDN010000007">
    <property type="protein sequence ID" value="KAG7047522.1"/>
    <property type="molecule type" value="Genomic_DNA"/>
</dbReference>
<feature type="transmembrane region" description="Helical" evidence="7">
    <location>
        <begin position="926"/>
        <end position="944"/>
    </location>
</feature>
<dbReference type="Gene3D" id="1.25.40.20">
    <property type="entry name" value="Ankyrin repeat-containing domain"/>
    <property type="match status" value="2"/>
</dbReference>
<keyword evidence="6" id="KW-0040">ANK repeat</keyword>
<feature type="domain" description="Nephrocystin 3-like N-terminal" evidence="8">
    <location>
        <begin position="31"/>
        <end position="195"/>
    </location>
</feature>
<gene>
    <name evidence="9" type="ORF">JMJ77_010871</name>
</gene>
<evidence type="ECO:0000256" key="7">
    <source>
        <dbReference type="SAM" id="Phobius"/>
    </source>
</evidence>
<evidence type="ECO:0000256" key="3">
    <source>
        <dbReference type="ARBA" id="ARBA00022737"/>
    </source>
</evidence>
<dbReference type="Pfam" id="PF12796">
    <property type="entry name" value="Ank_2"/>
    <property type="match status" value="1"/>
</dbReference>
<organism evidence="9 10">
    <name type="scientific">Colletotrichum scovillei</name>
    <dbReference type="NCBI Taxonomy" id="1209932"/>
    <lineage>
        <taxon>Eukaryota</taxon>
        <taxon>Fungi</taxon>
        <taxon>Dikarya</taxon>
        <taxon>Ascomycota</taxon>
        <taxon>Pezizomycotina</taxon>
        <taxon>Sordariomycetes</taxon>
        <taxon>Hypocreomycetidae</taxon>
        <taxon>Glomerellales</taxon>
        <taxon>Glomerellaceae</taxon>
        <taxon>Colletotrichum</taxon>
        <taxon>Colletotrichum acutatum species complex</taxon>
    </lineage>
</organism>
<dbReference type="Pfam" id="PF01544">
    <property type="entry name" value="CorA"/>
    <property type="match status" value="1"/>
</dbReference>
<comment type="subcellular location">
    <subcellularLocation>
        <location evidence="1">Membrane</location>
        <topology evidence="1">Multi-pass membrane protein</topology>
    </subcellularLocation>
</comment>
<feature type="repeat" description="ANK" evidence="6">
    <location>
        <begin position="480"/>
        <end position="512"/>
    </location>
</feature>
<evidence type="ECO:0000259" key="8">
    <source>
        <dbReference type="Pfam" id="PF24883"/>
    </source>
</evidence>
<feature type="repeat" description="ANK" evidence="6">
    <location>
        <begin position="602"/>
        <end position="634"/>
    </location>
</feature>
<dbReference type="InterPro" id="IPR002523">
    <property type="entry name" value="MgTranspt_CorA/ZnTranspt_ZntB"/>
</dbReference>
<dbReference type="AlphaFoldDB" id="A0A9P7R0V6"/>
<dbReference type="InterPro" id="IPR056884">
    <property type="entry name" value="NPHP3-like_N"/>
</dbReference>
<evidence type="ECO:0000256" key="5">
    <source>
        <dbReference type="ARBA" id="ARBA00023136"/>
    </source>
</evidence>
<dbReference type="SUPFAM" id="SSF52540">
    <property type="entry name" value="P-loop containing nucleoside triphosphate hydrolases"/>
    <property type="match status" value="1"/>
</dbReference>
<accession>A0A9P7R0V6</accession>
<dbReference type="Gene3D" id="3.40.50.300">
    <property type="entry name" value="P-loop containing nucleotide triphosphate hydrolases"/>
    <property type="match status" value="1"/>
</dbReference>
<dbReference type="SMART" id="SM00248">
    <property type="entry name" value="ANK"/>
    <property type="match status" value="4"/>
</dbReference>
<comment type="caution">
    <text evidence="9">The sequence shown here is derived from an EMBL/GenBank/DDBJ whole genome shotgun (WGS) entry which is preliminary data.</text>
</comment>
<name>A0A9P7R0V6_9PEZI</name>
<keyword evidence="4 7" id="KW-1133">Transmembrane helix</keyword>
<dbReference type="PROSITE" id="PS50088">
    <property type="entry name" value="ANK_REPEAT"/>
    <property type="match status" value="3"/>
</dbReference>
<dbReference type="SUPFAM" id="SSF144083">
    <property type="entry name" value="Magnesium transport protein CorA, transmembrane region"/>
    <property type="match status" value="1"/>
</dbReference>
<dbReference type="SUPFAM" id="SSF48403">
    <property type="entry name" value="Ankyrin repeat"/>
    <property type="match status" value="1"/>
</dbReference>
<feature type="repeat" description="ANK" evidence="6">
    <location>
        <begin position="569"/>
        <end position="601"/>
    </location>
</feature>
<keyword evidence="3" id="KW-0677">Repeat</keyword>
<keyword evidence="2 7" id="KW-0812">Transmembrane</keyword>
<sequence length="1008" mass="114822">MKLSENIFDNFESVDLVSNHYKEYLGRHLPGTCLWVFDHDSYREWENESGRALCFIGPPGVGKSILASVVTDRLMNEGWIVASLFCEKEDTHAPEVLAAQILQRVAEQVNPQDHQAVLSELEPLRREYPDEPGGFRNHADLNAIVRQISPHLDGRRIGIIIDALDVVDRKRLQRLLTASRMLLVEFEVNILITSRYVGDSLRIIQPAASILIRATFDDLMKYATTYLFALKRSRNQNRELLCERIVAASQGIFSFTVGLVFKLSTISSQEESWQVLASWEDGRDLESVDRLLDSTIGKGDENFFKVIHWITYTTQQLTMLELQHALSCETDREILLLLSPEQVLALADGLVEVDKETGLVSFFHPIVEKYVRRLPSPMPNVAWYFHDMIASACATYLAQVAQRNEICLDAHAFEELARQRPFLKYAARKWSLHAKECPVECPSISRILDDRLAAKVLSQTILFMDKHAPDVTEEMEELIGTFSQLHMAAYLGLADLVSHLVSRGFPVNKMDSHRRTPLFWAALSNSEGTIQVLCKHDTITLPLLIDQEQTVLITLLVNLGYRINTTNALRRTPLHLAIMTQLPGVIATLIRAKADVNIRDINGVSPLMLALQLRDRSTVDLLLTNKADARALDFNAFRLMLLAEPNETIGIFQDREGSDYCLRRTSNQETLEAVRSRLGRCVIRTQDTGSTRLHFSITKDWIREPFTPDFYLTLKSAENSTSNRDGGSWNYFSQITIPCTFDSNQNYQKIDVCWKVIYAPDRKGVHGWKTTAHLCNLPHLWLPQNGSEFFKHFVHYIRERWMSSCSEAIRSLNVQRRARVLRSKGGEPELLDTLLNDGQRWTSQRMALRQAISKAQSFAISYCERHDEGEYLEEVLKAIEQLSAEACNILDQLDGISRDLIQLEFNLVSIKEARQSVTMSASMKRLTWITFIFLPLTFVATCFGMNIDILASNPIWWIYLPFATGTVVLTSTVWIIFKYSNLEQFIEDTVRSVFSRKKGTETSPGSTV</sequence>
<dbReference type="PANTHER" id="PTHR10039:SF15">
    <property type="entry name" value="NACHT DOMAIN-CONTAINING PROTEIN"/>
    <property type="match status" value="1"/>
</dbReference>
<protein>
    <submittedName>
        <fullName evidence="9">Ankyrin repeat-containing protein</fullName>
    </submittedName>
</protein>
<reference evidence="9" key="1">
    <citation type="submission" date="2021-05" db="EMBL/GenBank/DDBJ databases">
        <title>Comparative genomics of three Colletotrichum scovillei strains and genetic complementation revealed genes involved fungal growth and virulence on chili pepper.</title>
        <authorList>
            <person name="Hsieh D.-K."/>
            <person name="Chuang S.-C."/>
            <person name="Chen C.-Y."/>
            <person name="Chao Y.-T."/>
            <person name="Lu M.-Y.J."/>
            <person name="Lee M.-H."/>
            <person name="Shih M.-C."/>
        </authorList>
    </citation>
    <scope>NUCLEOTIDE SEQUENCE</scope>
    <source>
        <strain evidence="9">Coll-153</strain>
    </source>
</reference>
<evidence type="ECO:0000256" key="4">
    <source>
        <dbReference type="ARBA" id="ARBA00022989"/>
    </source>
</evidence>
<keyword evidence="5 7" id="KW-0472">Membrane</keyword>
<evidence type="ECO:0000256" key="2">
    <source>
        <dbReference type="ARBA" id="ARBA00022692"/>
    </source>
</evidence>
<evidence type="ECO:0000256" key="6">
    <source>
        <dbReference type="PROSITE-ProRule" id="PRU00023"/>
    </source>
</evidence>
<evidence type="ECO:0000256" key="1">
    <source>
        <dbReference type="ARBA" id="ARBA00004141"/>
    </source>
</evidence>
<dbReference type="InterPro" id="IPR036770">
    <property type="entry name" value="Ankyrin_rpt-contain_sf"/>
</dbReference>
<dbReference type="InterPro" id="IPR045863">
    <property type="entry name" value="CorA_TM1_TM2"/>
</dbReference>
<evidence type="ECO:0000313" key="10">
    <source>
        <dbReference type="Proteomes" id="UP000699042"/>
    </source>
</evidence>
<dbReference type="Gene3D" id="1.20.58.340">
    <property type="entry name" value="Magnesium transport protein CorA, transmembrane region"/>
    <property type="match status" value="1"/>
</dbReference>
<evidence type="ECO:0000313" key="9">
    <source>
        <dbReference type="EMBL" id="KAG7047522.1"/>
    </source>
</evidence>
<dbReference type="Proteomes" id="UP000699042">
    <property type="component" value="Unassembled WGS sequence"/>
</dbReference>
<dbReference type="InterPro" id="IPR027417">
    <property type="entry name" value="P-loop_NTPase"/>
</dbReference>
<dbReference type="Pfam" id="PF24883">
    <property type="entry name" value="NPHP3_N"/>
    <property type="match status" value="1"/>
</dbReference>
<dbReference type="PANTHER" id="PTHR10039">
    <property type="entry name" value="AMELOGENIN"/>
    <property type="match status" value="1"/>
</dbReference>